<dbReference type="InterPro" id="IPR046349">
    <property type="entry name" value="C1-like_sf"/>
</dbReference>
<gene>
    <name evidence="7" type="ORF">QVD17_15817</name>
</gene>
<dbReference type="InterPro" id="IPR011011">
    <property type="entry name" value="Znf_FYVE_PHD"/>
</dbReference>
<dbReference type="PANTHER" id="PTHR46288:SF69">
    <property type="entry name" value="DC1 DOMAIN-CONTAINING PROTEIN"/>
    <property type="match status" value="1"/>
</dbReference>
<proteinExistence type="predicted"/>
<name>A0AAD8KQU3_TARER</name>
<dbReference type="PROSITE" id="PS50081">
    <property type="entry name" value="ZF_DAG_PE_2"/>
    <property type="match status" value="1"/>
</dbReference>
<evidence type="ECO:0000256" key="5">
    <source>
        <dbReference type="SAM" id="MobiDB-lite"/>
    </source>
</evidence>
<dbReference type="Proteomes" id="UP001229421">
    <property type="component" value="Unassembled WGS sequence"/>
</dbReference>
<evidence type="ECO:0000259" key="6">
    <source>
        <dbReference type="PROSITE" id="PS50081"/>
    </source>
</evidence>
<comment type="caution">
    <text evidence="7">The sequence shown here is derived from an EMBL/GenBank/DDBJ whole genome shotgun (WGS) entry which is preliminary data.</text>
</comment>
<reference evidence="7" key="1">
    <citation type="journal article" date="2023" name="bioRxiv">
        <title>Improved chromosome-level genome assembly for marigold (Tagetes erecta).</title>
        <authorList>
            <person name="Jiang F."/>
            <person name="Yuan L."/>
            <person name="Wang S."/>
            <person name="Wang H."/>
            <person name="Xu D."/>
            <person name="Wang A."/>
            <person name="Fan W."/>
        </authorList>
    </citation>
    <scope>NUCLEOTIDE SEQUENCE</scope>
    <source>
        <strain evidence="7">WSJ</strain>
        <tissue evidence="7">Leaf</tissue>
    </source>
</reference>
<evidence type="ECO:0000256" key="4">
    <source>
        <dbReference type="ARBA" id="ARBA00022833"/>
    </source>
</evidence>
<evidence type="ECO:0000256" key="3">
    <source>
        <dbReference type="ARBA" id="ARBA00022771"/>
    </source>
</evidence>
<accession>A0AAD8KQU3</accession>
<feature type="compositionally biased region" description="Polar residues" evidence="5">
    <location>
        <begin position="175"/>
        <end position="188"/>
    </location>
</feature>
<organism evidence="7 8">
    <name type="scientific">Tagetes erecta</name>
    <name type="common">African marigold</name>
    <dbReference type="NCBI Taxonomy" id="13708"/>
    <lineage>
        <taxon>Eukaryota</taxon>
        <taxon>Viridiplantae</taxon>
        <taxon>Streptophyta</taxon>
        <taxon>Embryophyta</taxon>
        <taxon>Tracheophyta</taxon>
        <taxon>Spermatophyta</taxon>
        <taxon>Magnoliopsida</taxon>
        <taxon>eudicotyledons</taxon>
        <taxon>Gunneridae</taxon>
        <taxon>Pentapetalae</taxon>
        <taxon>asterids</taxon>
        <taxon>campanulids</taxon>
        <taxon>Asterales</taxon>
        <taxon>Asteraceae</taxon>
        <taxon>Asteroideae</taxon>
        <taxon>Heliantheae alliance</taxon>
        <taxon>Tageteae</taxon>
        <taxon>Tagetes</taxon>
    </lineage>
</organism>
<keyword evidence="1" id="KW-0479">Metal-binding</keyword>
<dbReference type="Pfam" id="PF03107">
    <property type="entry name" value="C1_2"/>
    <property type="match status" value="3"/>
</dbReference>
<dbReference type="PANTHER" id="PTHR46288">
    <property type="entry name" value="PHORBOL-ESTER/DAG-TYPE DOMAIN-CONTAINING PROTEIN"/>
    <property type="match status" value="1"/>
</dbReference>
<feature type="domain" description="Phorbol-ester/DAG-type" evidence="6">
    <location>
        <begin position="16"/>
        <end position="67"/>
    </location>
</feature>
<dbReference type="SUPFAM" id="SSF57903">
    <property type="entry name" value="FYVE/PHD zinc finger"/>
    <property type="match status" value="1"/>
</dbReference>
<dbReference type="InterPro" id="IPR004146">
    <property type="entry name" value="DC1"/>
</dbReference>
<keyword evidence="2" id="KW-0677">Repeat</keyword>
<dbReference type="Gene3D" id="3.30.40.10">
    <property type="entry name" value="Zinc/RING finger domain, C3HC4 (zinc finger)"/>
    <property type="match status" value="1"/>
</dbReference>
<feature type="compositionally biased region" description="Pro residues" evidence="5">
    <location>
        <begin position="241"/>
        <end position="251"/>
    </location>
</feature>
<keyword evidence="8" id="KW-1185">Reference proteome</keyword>
<evidence type="ECO:0000256" key="2">
    <source>
        <dbReference type="ARBA" id="ARBA00022737"/>
    </source>
</evidence>
<evidence type="ECO:0000256" key="1">
    <source>
        <dbReference type="ARBA" id="ARBA00022723"/>
    </source>
</evidence>
<dbReference type="InterPro" id="IPR002219">
    <property type="entry name" value="PKC_DAG/PE"/>
</dbReference>
<evidence type="ECO:0000313" key="8">
    <source>
        <dbReference type="Proteomes" id="UP001229421"/>
    </source>
</evidence>
<keyword evidence="4" id="KW-0862">Zinc</keyword>
<dbReference type="SUPFAM" id="SSF57889">
    <property type="entry name" value="Cysteine-rich domain"/>
    <property type="match status" value="1"/>
</dbReference>
<feature type="region of interest" description="Disordered" evidence="5">
    <location>
        <begin position="175"/>
        <end position="199"/>
    </location>
</feature>
<dbReference type="InterPro" id="IPR013083">
    <property type="entry name" value="Znf_RING/FYVE/PHD"/>
</dbReference>
<dbReference type="EMBL" id="JAUHHV010000004">
    <property type="protein sequence ID" value="KAK1427134.1"/>
    <property type="molecule type" value="Genomic_DNA"/>
</dbReference>
<sequence length="305" mass="33628">MGKLEDFSSINHFSHQHPLKLQNLVTKATCLACNKSVSGSLFYTCVSCNFYLHKTCSNLPRTLKHQCDQSHNLVLLSSPAYPEGVFKCNACNSNGDGFSYHCPECQLDLHVICARLPPLIDHVAHGHKLGLCFRPPYENQGFSCDICKRPGSNQWLYRCDLCDFDVHTECASARTTSSRATLPKSTSLPHYRSLPPPTAAPPPPSLKIYYSPLVQSPHVLSKSVSLPPYETHHYSVQSSRPPQPPPPPPIQPYYSQVAPAMGVPQYVQSSRSNAFINNMAGHAVEGIAGSMAQEIFQSVFEGMIS</sequence>
<protein>
    <recommendedName>
        <fullName evidence="6">Phorbol-ester/DAG-type domain-containing protein</fullName>
    </recommendedName>
</protein>
<evidence type="ECO:0000313" key="7">
    <source>
        <dbReference type="EMBL" id="KAK1427134.1"/>
    </source>
</evidence>
<keyword evidence="3" id="KW-0863">Zinc-finger</keyword>
<dbReference type="AlphaFoldDB" id="A0AAD8KQU3"/>
<dbReference type="GO" id="GO:0008270">
    <property type="term" value="F:zinc ion binding"/>
    <property type="evidence" value="ECO:0007669"/>
    <property type="project" value="UniProtKB-KW"/>
</dbReference>
<feature type="region of interest" description="Disordered" evidence="5">
    <location>
        <begin position="231"/>
        <end position="252"/>
    </location>
</feature>